<accession>A0AAE4TW29</accession>
<proteinExistence type="predicted"/>
<evidence type="ECO:0000259" key="1">
    <source>
        <dbReference type="PROSITE" id="PS51977"/>
    </source>
</evidence>
<dbReference type="SUPFAM" id="SSF142921">
    <property type="entry name" value="WGR domain-like"/>
    <property type="match status" value="1"/>
</dbReference>
<keyword evidence="3" id="KW-1185">Reference proteome</keyword>
<organism evidence="2 3">
    <name type="scientific">Leptospira ellisii</name>
    <dbReference type="NCBI Taxonomy" id="2023197"/>
    <lineage>
        <taxon>Bacteria</taxon>
        <taxon>Pseudomonadati</taxon>
        <taxon>Spirochaetota</taxon>
        <taxon>Spirochaetia</taxon>
        <taxon>Leptospirales</taxon>
        <taxon>Leptospiraceae</taxon>
        <taxon>Leptospira</taxon>
    </lineage>
</organism>
<dbReference type="SMART" id="SM00773">
    <property type="entry name" value="WGR"/>
    <property type="match status" value="1"/>
</dbReference>
<dbReference type="EMBL" id="NPEF02000012">
    <property type="protein sequence ID" value="MDV6236183.1"/>
    <property type="molecule type" value="Genomic_DNA"/>
</dbReference>
<dbReference type="PANTHER" id="PTHR30634">
    <property type="entry name" value="OUTER MEMBRANE LOLAB LIPOPROTEIN INSERTION APPARATUS"/>
    <property type="match status" value="1"/>
</dbReference>
<reference evidence="2 3" key="1">
    <citation type="journal article" date="2018" name="Microb. Genom.">
        <title>Deciphering the unexplored Leptospira diversity from soils uncovers genomic evolution to virulence.</title>
        <authorList>
            <person name="Thibeaux R."/>
            <person name="Iraola G."/>
            <person name="Ferres I."/>
            <person name="Bierque E."/>
            <person name="Girault D."/>
            <person name="Soupe-Gilbert M.E."/>
            <person name="Picardeau M."/>
            <person name="Goarant C."/>
        </authorList>
    </citation>
    <scope>NUCLEOTIDE SEQUENCE [LARGE SCALE GENOMIC DNA]</scope>
    <source>
        <strain evidence="2 3">ATI7-C-A5</strain>
    </source>
</reference>
<sequence length="296" mass="33111">MKRQLVFKDDSSDKFWNIEVSGNSFTVQYGKAGTGGQTQTKSFENEEQCLKEAEKLVHEKLKKGYAENSVSDFAATWKELAESSHPSEAFLKHFSFLTDSEEDKVVLEKLSRGVLKINVDSSEEEPALIVEIKYADPDFDEPAVIRCSAPFTGTPEKGLPKSYVKTAQIHNGMYFEDLGGGSIGFFGIGSDGKINSGGWEPEALEEGDNEEFIERLENKDLSISDVDCIVEFGQNWILSDPLKKTAHKEPGYLFISHEDCEVVSIEAANQLTFGPILLRVFAQRILDEEYFSEVYS</sequence>
<dbReference type="Proteomes" id="UP000232122">
    <property type="component" value="Unassembled WGS sequence"/>
</dbReference>
<dbReference type="InterPro" id="IPR036930">
    <property type="entry name" value="WGR_dom_sf"/>
</dbReference>
<dbReference type="Pfam" id="PF05406">
    <property type="entry name" value="WGR"/>
    <property type="match status" value="1"/>
</dbReference>
<protein>
    <submittedName>
        <fullName evidence="2">WGR domain-containing protein</fullName>
    </submittedName>
</protein>
<dbReference type="RefSeq" id="WP_100765064.1">
    <property type="nucleotide sequence ID" value="NZ_NPEF02000012.1"/>
</dbReference>
<dbReference type="AlphaFoldDB" id="A0AAE4TW29"/>
<dbReference type="PROSITE" id="PS51977">
    <property type="entry name" value="WGR"/>
    <property type="match status" value="1"/>
</dbReference>
<dbReference type="InterPro" id="IPR049809">
    <property type="entry name" value="YehF/YfeS-like_WGR"/>
</dbReference>
<feature type="domain" description="WGR" evidence="1">
    <location>
        <begin position="1"/>
        <end position="80"/>
    </location>
</feature>
<dbReference type="Gene3D" id="2.20.140.10">
    <property type="entry name" value="WGR domain"/>
    <property type="match status" value="1"/>
</dbReference>
<dbReference type="PANTHER" id="PTHR30634:SF13">
    <property type="entry name" value="PROTEIN YEHF"/>
    <property type="match status" value="1"/>
</dbReference>
<evidence type="ECO:0000313" key="3">
    <source>
        <dbReference type="Proteomes" id="UP000232122"/>
    </source>
</evidence>
<evidence type="ECO:0000313" key="2">
    <source>
        <dbReference type="EMBL" id="MDV6236183.1"/>
    </source>
</evidence>
<dbReference type="InterPro" id="IPR008893">
    <property type="entry name" value="WGR_domain"/>
</dbReference>
<dbReference type="InterPro" id="IPR050458">
    <property type="entry name" value="LolB"/>
</dbReference>
<comment type="caution">
    <text evidence="2">The sequence shown here is derived from an EMBL/GenBank/DDBJ whole genome shotgun (WGS) entry which is preliminary data.</text>
</comment>
<dbReference type="CDD" id="cd07996">
    <property type="entry name" value="WGR_MMR_like"/>
    <property type="match status" value="1"/>
</dbReference>
<name>A0AAE4TW29_9LEPT</name>
<gene>
    <name evidence="2" type="ORF">CH379_011170</name>
</gene>